<feature type="region of interest" description="Disordered" evidence="1">
    <location>
        <begin position="558"/>
        <end position="579"/>
    </location>
</feature>
<feature type="compositionally biased region" description="Basic and acidic residues" evidence="1">
    <location>
        <begin position="558"/>
        <end position="568"/>
    </location>
</feature>
<gene>
    <name evidence="3" type="ORF">JX265_001255</name>
</gene>
<organism evidence="3 4">
    <name type="scientific">Neoarthrinium moseri</name>
    <dbReference type="NCBI Taxonomy" id="1658444"/>
    <lineage>
        <taxon>Eukaryota</taxon>
        <taxon>Fungi</taxon>
        <taxon>Dikarya</taxon>
        <taxon>Ascomycota</taxon>
        <taxon>Pezizomycotina</taxon>
        <taxon>Sordariomycetes</taxon>
        <taxon>Xylariomycetidae</taxon>
        <taxon>Amphisphaeriales</taxon>
        <taxon>Apiosporaceae</taxon>
        <taxon>Neoarthrinium</taxon>
    </lineage>
</organism>
<dbReference type="InterPro" id="IPR036322">
    <property type="entry name" value="WD40_repeat_dom_sf"/>
</dbReference>
<dbReference type="SMART" id="SM00256">
    <property type="entry name" value="FBOX"/>
    <property type="match status" value="1"/>
</dbReference>
<dbReference type="AlphaFoldDB" id="A0A9P9WXG1"/>
<evidence type="ECO:0000256" key="1">
    <source>
        <dbReference type="SAM" id="MobiDB-lite"/>
    </source>
</evidence>
<evidence type="ECO:0000313" key="3">
    <source>
        <dbReference type="EMBL" id="KAI1881015.1"/>
    </source>
</evidence>
<dbReference type="InterPro" id="IPR001810">
    <property type="entry name" value="F-box_dom"/>
</dbReference>
<feature type="region of interest" description="Disordered" evidence="1">
    <location>
        <begin position="278"/>
        <end position="300"/>
    </location>
</feature>
<dbReference type="InterPro" id="IPR036047">
    <property type="entry name" value="F-box-like_dom_sf"/>
</dbReference>
<accession>A0A9P9WXG1</accession>
<dbReference type="PROSITE" id="PS50181">
    <property type="entry name" value="FBOX"/>
    <property type="match status" value="1"/>
</dbReference>
<proteinExistence type="predicted"/>
<feature type="domain" description="F-box" evidence="2">
    <location>
        <begin position="15"/>
        <end position="61"/>
    </location>
</feature>
<dbReference type="EMBL" id="JAFIMR010000002">
    <property type="protein sequence ID" value="KAI1881015.1"/>
    <property type="molecule type" value="Genomic_DNA"/>
</dbReference>
<keyword evidence="4" id="KW-1185">Reference proteome</keyword>
<evidence type="ECO:0000259" key="2">
    <source>
        <dbReference type="PROSITE" id="PS50181"/>
    </source>
</evidence>
<protein>
    <recommendedName>
        <fullName evidence="2">F-box domain-containing protein</fullName>
    </recommendedName>
</protein>
<dbReference type="Pfam" id="PF12937">
    <property type="entry name" value="F-box-like"/>
    <property type="match status" value="1"/>
</dbReference>
<evidence type="ECO:0000313" key="4">
    <source>
        <dbReference type="Proteomes" id="UP000829685"/>
    </source>
</evidence>
<sequence>MVNIGALSLEERPKLESLPLLPLDILLIIFSHLDTARTVASLGATCKTLHKVVKSNGWRVFVRSHFPSLQLPASIADKDWRAWGRDLTWQSRAWDRRAFTLATLVPPVKQQQQQPQNARGHSNRFRAQTVPCHIVVDAKVKTEGRRRTEIVAWGAGEDVTVRSRQIGRSASRAEQWTSIEGSSLGFTSGKDDVTSIYILDSSARAGAGLVVGRASGDLRLHSLDPDSIGQATATLRPQVTAEPGLEQREIQSCDFDSSQNTLAVNTKDSTLLYRLGQQQDGDRTSDGVQGPDIDPSEALSLRAMPGSKPFKFLRSVKFMGNGDLALGVASSLEPLRYLTPTPSGLELVSAAKMQPSDRCIESYLNNGQELETVRDILPVSAGSMAGGRGSVVLSSYDDGTVRLQDLRTSSAIDTIYQDHFEVMTPVGPLAAYGTERFIAGSARSAILKIFDFRWTKGYCYTDALPCGAAPLLPTPKPPTVVSPPYYSGVAGRCDHMSGRLCQRHALSRTDFYRPNCSIYLPLVSQLASPVYSLAKVSDSSPTVYAGLAGELVEMNLRDSGESRREPAAKPKRQAKQARAGYSYHESLANMLETGDGIALADVSKSQRVPEIRKQAHHSKSASMQGMYRLDDLFVSNIQYNQRGYASDDRPVIAS</sequence>
<dbReference type="SUPFAM" id="SSF50978">
    <property type="entry name" value="WD40 repeat-like"/>
    <property type="match status" value="1"/>
</dbReference>
<dbReference type="Proteomes" id="UP000829685">
    <property type="component" value="Unassembled WGS sequence"/>
</dbReference>
<reference evidence="3" key="1">
    <citation type="submission" date="2021-03" db="EMBL/GenBank/DDBJ databases">
        <title>Revisited historic fungal species revealed as producer of novel bioactive compounds through whole genome sequencing and comparative genomics.</title>
        <authorList>
            <person name="Vignolle G.A."/>
            <person name="Hochenegger N."/>
            <person name="Mach R.L."/>
            <person name="Mach-Aigner A.R."/>
            <person name="Javad Rahimi M."/>
            <person name="Salim K.A."/>
            <person name="Chan C.M."/>
            <person name="Lim L.B.L."/>
            <person name="Cai F."/>
            <person name="Druzhinina I.S."/>
            <person name="U'Ren J.M."/>
            <person name="Derntl C."/>
        </authorList>
    </citation>
    <scope>NUCLEOTIDE SEQUENCE</scope>
    <source>
        <strain evidence="3">TUCIM 5799</strain>
    </source>
</reference>
<name>A0A9P9WXG1_9PEZI</name>
<dbReference type="SUPFAM" id="SSF81383">
    <property type="entry name" value="F-box domain"/>
    <property type="match status" value="1"/>
</dbReference>
<comment type="caution">
    <text evidence="3">The sequence shown here is derived from an EMBL/GenBank/DDBJ whole genome shotgun (WGS) entry which is preliminary data.</text>
</comment>